<dbReference type="Pfam" id="PF00931">
    <property type="entry name" value="NB-ARC"/>
    <property type="match status" value="1"/>
</dbReference>
<reference evidence="2" key="1">
    <citation type="submission" date="2019-03" db="EMBL/GenBank/DDBJ databases">
        <title>WGS assembly of Setaria viridis.</title>
        <authorList>
            <person name="Huang P."/>
            <person name="Jenkins J."/>
            <person name="Grimwood J."/>
            <person name="Barry K."/>
            <person name="Healey A."/>
            <person name="Mamidi S."/>
            <person name="Sreedasyam A."/>
            <person name="Shu S."/>
            <person name="Feldman M."/>
            <person name="Wu J."/>
            <person name="Yu Y."/>
            <person name="Chen C."/>
            <person name="Johnson J."/>
            <person name="Rokhsar D."/>
            <person name="Baxter I."/>
            <person name="Schmutz J."/>
            <person name="Brutnell T."/>
            <person name="Kellogg E."/>
        </authorList>
    </citation>
    <scope>NUCLEOTIDE SEQUENCE [LARGE SCALE GENOMIC DNA]</scope>
</reference>
<name>A0A4U6TCH5_SETVI</name>
<dbReference type="InterPro" id="IPR002182">
    <property type="entry name" value="NB-ARC"/>
</dbReference>
<keyword evidence="3" id="KW-1185">Reference proteome</keyword>
<proteinExistence type="predicted"/>
<evidence type="ECO:0000313" key="2">
    <source>
        <dbReference type="EMBL" id="TKV99777.1"/>
    </source>
</evidence>
<evidence type="ECO:0000313" key="3">
    <source>
        <dbReference type="Proteomes" id="UP000298652"/>
    </source>
</evidence>
<accession>A0A4U6TCH5</accession>
<dbReference type="PANTHER" id="PTHR23155:SF931">
    <property type="entry name" value="OS01G0547000 PROTEIN"/>
    <property type="match status" value="1"/>
</dbReference>
<dbReference type="GO" id="GO:0043531">
    <property type="term" value="F:ADP binding"/>
    <property type="evidence" value="ECO:0007669"/>
    <property type="project" value="InterPro"/>
</dbReference>
<dbReference type="OMA" id="CEIKVEP"/>
<evidence type="ECO:0000259" key="1">
    <source>
        <dbReference type="Pfam" id="PF00931"/>
    </source>
</evidence>
<dbReference type="InterPro" id="IPR027417">
    <property type="entry name" value="P-loop_NTPase"/>
</dbReference>
<dbReference type="InterPro" id="IPR042197">
    <property type="entry name" value="Apaf_helical"/>
</dbReference>
<dbReference type="InterPro" id="IPR044974">
    <property type="entry name" value="Disease_R_plants"/>
</dbReference>
<dbReference type="Gene3D" id="1.10.8.430">
    <property type="entry name" value="Helical domain of apoptotic protease-activating factors"/>
    <property type="match status" value="1"/>
</dbReference>
<dbReference type="Gene3D" id="3.40.50.300">
    <property type="entry name" value="P-loop containing nucleotide triphosphate hydrolases"/>
    <property type="match status" value="1"/>
</dbReference>
<gene>
    <name evidence="2" type="ORF">SEVIR_8G066301v2</name>
</gene>
<sequence>MGGVGLVDHVYKIVKVNFDTAAWVTVAKSYQVKDLLKKIVRELGISVDTSNMDMRVVVGVIRNHLQGKIFILVLDDVWEDDVWIKIVDVFPTNCISRFVLTSQNYEVASLATSNCEIKVEPLGEGHTWELFCKVAFRSSDDKGCPSDLHDLAVKFLQKCEGLPIATACIGRLLSCKPRSYIAWNNVYELEMQSTKNVIPGVDAILKVSLEDLSFYLKSCFLHCALFPEDSAM</sequence>
<organism evidence="2 3">
    <name type="scientific">Setaria viridis</name>
    <name type="common">Green bristlegrass</name>
    <name type="synonym">Setaria italica subsp. viridis</name>
    <dbReference type="NCBI Taxonomy" id="4556"/>
    <lineage>
        <taxon>Eukaryota</taxon>
        <taxon>Viridiplantae</taxon>
        <taxon>Streptophyta</taxon>
        <taxon>Embryophyta</taxon>
        <taxon>Tracheophyta</taxon>
        <taxon>Spermatophyta</taxon>
        <taxon>Magnoliopsida</taxon>
        <taxon>Liliopsida</taxon>
        <taxon>Poales</taxon>
        <taxon>Poaceae</taxon>
        <taxon>PACMAD clade</taxon>
        <taxon>Panicoideae</taxon>
        <taxon>Panicodae</taxon>
        <taxon>Paniceae</taxon>
        <taxon>Cenchrinae</taxon>
        <taxon>Setaria</taxon>
    </lineage>
</organism>
<protein>
    <recommendedName>
        <fullName evidence="1">NB-ARC domain-containing protein</fullName>
    </recommendedName>
</protein>
<dbReference type="EMBL" id="CM016559">
    <property type="protein sequence ID" value="TKV99777.1"/>
    <property type="molecule type" value="Genomic_DNA"/>
</dbReference>
<dbReference type="Proteomes" id="UP000298652">
    <property type="component" value="Chromosome 8"/>
</dbReference>
<dbReference type="AlphaFoldDB" id="A0A4U6TCH5"/>
<feature type="domain" description="NB-ARC" evidence="1">
    <location>
        <begin position="6"/>
        <end position="140"/>
    </location>
</feature>
<dbReference type="PRINTS" id="PR00364">
    <property type="entry name" value="DISEASERSIST"/>
</dbReference>
<dbReference type="SUPFAM" id="SSF52540">
    <property type="entry name" value="P-loop containing nucleoside triphosphate hydrolases"/>
    <property type="match status" value="1"/>
</dbReference>
<dbReference type="Gramene" id="TKV99777">
    <property type="protein sequence ID" value="TKV99777"/>
    <property type="gene ID" value="SEVIR_8G066301v2"/>
</dbReference>
<dbReference type="PANTHER" id="PTHR23155">
    <property type="entry name" value="DISEASE RESISTANCE PROTEIN RP"/>
    <property type="match status" value="1"/>
</dbReference>
<dbReference type="GO" id="GO:0098542">
    <property type="term" value="P:defense response to other organism"/>
    <property type="evidence" value="ECO:0007669"/>
    <property type="project" value="TreeGrafter"/>
</dbReference>